<evidence type="ECO:0000256" key="1">
    <source>
        <dbReference type="SAM" id="MobiDB-lite"/>
    </source>
</evidence>
<gene>
    <name evidence="2" type="ORF">GCM10010470_33260</name>
</gene>
<reference evidence="2 3" key="1">
    <citation type="journal article" date="2019" name="Int. J. Syst. Evol. Microbiol.">
        <title>The Global Catalogue of Microorganisms (GCM) 10K type strain sequencing project: providing services to taxonomists for standard genome sequencing and annotation.</title>
        <authorList>
            <consortium name="The Broad Institute Genomics Platform"/>
            <consortium name="The Broad Institute Genome Sequencing Center for Infectious Disease"/>
            <person name="Wu L."/>
            <person name="Ma J."/>
        </authorList>
    </citation>
    <scope>NUCLEOTIDE SEQUENCE [LARGE SCALE GENOMIC DNA]</scope>
    <source>
        <strain evidence="2 3">JCM 9383</strain>
    </source>
</reference>
<proteinExistence type="predicted"/>
<evidence type="ECO:0000313" key="2">
    <source>
        <dbReference type="EMBL" id="GAA2795573.1"/>
    </source>
</evidence>
<keyword evidence="3" id="KW-1185">Reference proteome</keyword>
<dbReference type="SUPFAM" id="SSF53756">
    <property type="entry name" value="UDP-Glycosyltransferase/glycogen phosphorylase"/>
    <property type="match status" value="1"/>
</dbReference>
<sequence>MSAEAWVKLLVDDEGLRWRTVSPQRRVLVVVHNVTAATRLLDILPLWSEDVRVQTVFTCIGSSAFTNGTDEFLAARGITPIPWDEAARRPFDLAVSASHGGPLHEVGAPLIIVPHGMGYNKFLETGNRKPETGNRKPETGNRKPETGNRKPETGNRKPVFGLSPDWLMHGGRLVPSVAVLSHVEQRERLRVSCPEAVDAVLVAGDPCLDRITASRPLRETYRHALGARPEHRVLVVSSTWGPASLFGRDASLVLRLAKELPIDEYRIVLALHPNVWDGHSPWQVRRWLAECTRAGVVVLPPEEGWRAALVAADLTVGDHGSVTFYSAANGTPVLLASWPENAVDPGSPIAQLLASAPRLRPGGLAGQVDEVIRDHHPDRYRTITDLATSEPGRAARLLRAEIYSRMDLPEPPEPAEPAAVPVPEVESASSPSQLVSVGFDGATAVVVRHPASALSDPALLPADSILVTSTATPHRRWLELAEIVIHDGVHDDPRHWADATLTELPGCLLAAVRSAGGWAVTGLGLPVVHFSGPEDLGPVYAATLHAWLRTGLPIEDIPDEVSLRLGRREVTARIAGASPASAPPAR</sequence>
<name>A0ABN3VFB4_9PSEU</name>
<protein>
    <submittedName>
        <fullName evidence="2">Uncharacterized protein</fullName>
    </submittedName>
</protein>
<accession>A0ABN3VFB4</accession>
<dbReference type="EMBL" id="BAAAUX010000014">
    <property type="protein sequence ID" value="GAA2795573.1"/>
    <property type="molecule type" value="Genomic_DNA"/>
</dbReference>
<evidence type="ECO:0000313" key="3">
    <source>
        <dbReference type="Proteomes" id="UP001500979"/>
    </source>
</evidence>
<feature type="compositionally biased region" description="Basic and acidic residues" evidence="1">
    <location>
        <begin position="126"/>
        <end position="155"/>
    </location>
</feature>
<dbReference type="RefSeq" id="WP_344680630.1">
    <property type="nucleotide sequence ID" value="NZ_BAAAUX010000014.1"/>
</dbReference>
<comment type="caution">
    <text evidence="2">The sequence shown here is derived from an EMBL/GenBank/DDBJ whole genome shotgun (WGS) entry which is preliminary data.</text>
</comment>
<feature type="region of interest" description="Disordered" evidence="1">
    <location>
        <begin position="122"/>
        <end position="157"/>
    </location>
</feature>
<dbReference type="Proteomes" id="UP001500979">
    <property type="component" value="Unassembled WGS sequence"/>
</dbReference>
<organism evidence="2 3">
    <name type="scientific">Saccharopolyspora taberi</name>
    <dbReference type="NCBI Taxonomy" id="60895"/>
    <lineage>
        <taxon>Bacteria</taxon>
        <taxon>Bacillati</taxon>
        <taxon>Actinomycetota</taxon>
        <taxon>Actinomycetes</taxon>
        <taxon>Pseudonocardiales</taxon>
        <taxon>Pseudonocardiaceae</taxon>
        <taxon>Saccharopolyspora</taxon>
    </lineage>
</organism>